<evidence type="ECO:0000256" key="2">
    <source>
        <dbReference type="ARBA" id="ARBA00022692"/>
    </source>
</evidence>
<dbReference type="RefSeq" id="WP_200310665.1">
    <property type="nucleotide sequence ID" value="NZ_JAENIM010000029.1"/>
</dbReference>
<dbReference type="InterPro" id="IPR004710">
    <property type="entry name" value="Bilac:Na_transpt"/>
</dbReference>
<keyword evidence="3 5" id="KW-1133">Transmembrane helix</keyword>
<keyword evidence="7" id="KW-1185">Reference proteome</keyword>
<dbReference type="Gene3D" id="1.20.1530.20">
    <property type="match status" value="1"/>
</dbReference>
<feature type="transmembrane region" description="Helical" evidence="5">
    <location>
        <begin position="229"/>
        <end position="249"/>
    </location>
</feature>
<organism evidence="6 7">
    <name type="scientific">Persicirhabdus sediminis</name>
    <dbReference type="NCBI Taxonomy" id="454144"/>
    <lineage>
        <taxon>Bacteria</taxon>
        <taxon>Pseudomonadati</taxon>
        <taxon>Verrucomicrobiota</taxon>
        <taxon>Verrucomicrobiia</taxon>
        <taxon>Verrucomicrobiales</taxon>
        <taxon>Verrucomicrobiaceae</taxon>
        <taxon>Persicirhabdus</taxon>
    </lineage>
</organism>
<dbReference type="InterPro" id="IPR038770">
    <property type="entry name" value="Na+/solute_symporter_sf"/>
</dbReference>
<reference evidence="6" key="1">
    <citation type="submission" date="2021-01" db="EMBL/GenBank/DDBJ databases">
        <title>Modified the classification status of verrucomicrobia.</title>
        <authorList>
            <person name="Feng X."/>
        </authorList>
    </citation>
    <scope>NUCLEOTIDE SEQUENCE</scope>
    <source>
        <strain evidence="6">_KCTC 22039</strain>
    </source>
</reference>
<proteinExistence type="predicted"/>
<evidence type="ECO:0000313" key="7">
    <source>
        <dbReference type="Proteomes" id="UP000624703"/>
    </source>
</evidence>
<dbReference type="PANTHER" id="PTHR10361:SF28">
    <property type="entry name" value="P3 PROTEIN-RELATED"/>
    <property type="match status" value="1"/>
</dbReference>
<evidence type="ECO:0000313" key="6">
    <source>
        <dbReference type="EMBL" id="MBK1790635.1"/>
    </source>
</evidence>
<feature type="transmembrane region" description="Helical" evidence="5">
    <location>
        <begin position="35"/>
        <end position="58"/>
    </location>
</feature>
<feature type="transmembrane region" description="Helical" evidence="5">
    <location>
        <begin position="6"/>
        <end position="23"/>
    </location>
</feature>
<keyword evidence="4 5" id="KW-0472">Membrane</keyword>
<evidence type="ECO:0000256" key="3">
    <source>
        <dbReference type="ARBA" id="ARBA00022989"/>
    </source>
</evidence>
<sequence length="283" mass="30625">MIDIITSATVFCLMFIVGTDCRLADFRKCLRQPGLVATAIFGQYLLVPAVTLLIAVWLDLDESITLALLLMSACPSGVISNTYTFVSRGNVSLSVSLTGLSTLAAFVMTPLSLGIAVSMLNEVEGSKFQIPLSILFAQLAFLMILPTTLGMVVKQFADSWVTKNANLLRYGSLILLFVVIGIVLYASPGSVIQELRQLFFPALLISTVMLLVAVLVARACADNSADRSAVIFEWPCRNLAIAGLLGITALDRPELMLTATSFFLIQAPFVLGLAFYRARLMRA</sequence>
<dbReference type="Pfam" id="PF01758">
    <property type="entry name" value="SBF"/>
    <property type="match status" value="1"/>
</dbReference>
<gene>
    <name evidence="6" type="ORF">JIN82_05640</name>
</gene>
<dbReference type="PANTHER" id="PTHR10361">
    <property type="entry name" value="SODIUM-BILE ACID COTRANSPORTER"/>
    <property type="match status" value="1"/>
</dbReference>
<feature type="transmembrane region" description="Helical" evidence="5">
    <location>
        <begin position="93"/>
        <end position="116"/>
    </location>
</feature>
<comment type="subcellular location">
    <subcellularLocation>
        <location evidence="1">Membrane</location>
        <topology evidence="1">Multi-pass membrane protein</topology>
    </subcellularLocation>
</comment>
<dbReference type="InterPro" id="IPR002657">
    <property type="entry name" value="BilAc:Na_symport/Acr3"/>
</dbReference>
<comment type="caution">
    <text evidence="6">The sequence shown here is derived from an EMBL/GenBank/DDBJ whole genome shotgun (WGS) entry which is preliminary data.</text>
</comment>
<keyword evidence="2 5" id="KW-0812">Transmembrane</keyword>
<accession>A0A8J7SH89</accession>
<dbReference type="Proteomes" id="UP000624703">
    <property type="component" value="Unassembled WGS sequence"/>
</dbReference>
<dbReference type="AlphaFoldDB" id="A0A8J7SH89"/>
<feature type="transmembrane region" description="Helical" evidence="5">
    <location>
        <begin position="128"/>
        <end position="146"/>
    </location>
</feature>
<protein>
    <submittedName>
        <fullName evidence="6">Bile acid:sodium symporter</fullName>
    </submittedName>
</protein>
<evidence type="ECO:0000256" key="4">
    <source>
        <dbReference type="ARBA" id="ARBA00023136"/>
    </source>
</evidence>
<feature type="transmembrane region" description="Helical" evidence="5">
    <location>
        <begin position="167"/>
        <end position="186"/>
    </location>
</feature>
<dbReference type="EMBL" id="JAENIM010000029">
    <property type="protein sequence ID" value="MBK1790635.1"/>
    <property type="molecule type" value="Genomic_DNA"/>
</dbReference>
<feature type="transmembrane region" description="Helical" evidence="5">
    <location>
        <begin position="198"/>
        <end position="217"/>
    </location>
</feature>
<name>A0A8J7SH89_9BACT</name>
<feature type="transmembrane region" description="Helical" evidence="5">
    <location>
        <begin position="255"/>
        <end position="276"/>
    </location>
</feature>
<evidence type="ECO:0000256" key="1">
    <source>
        <dbReference type="ARBA" id="ARBA00004141"/>
    </source>
</evidence>
<dbReference type="GO" id="GO:0016020">
    <property type="term" value="C:membrane"/>
    <property type="evidence" value="ECO:0007669"/>
    <property type="project" value="UniProtKB-SubCell"/>
</dbReference>
<evidence type="ECO:0000256" key="5">
    <source>
        <dbReference type="SAM" id="Phobius"/>
    </source>
</evidence>
<feature type="transmembrane region" description="Helical" evidence="5">
    <location>
        <begin position="64"/>
        <end position="86"/>
    </location>
</feature>